<sequence length="125" mass="13453">MGWHTGFDPTEMDAFVLSAAEGKVKDQARKFAAAAHATEVKNGPVFAMWREDSYLAHPTGPLAGEYAPAVDDETLGMGVPSVLDADMEGHRDISLFIVVMTGSLLTDEGIDDFVVGRRTSAYFSV</sequence>
<proteinExistence type="predicted"/>
<dbReference type="Proteomes" id="UP000198506">
    <property type="component" value="Unassembled WGS sequence"/>
</dbReference>
<organism evidence="1 2">
    <name type="scientific">Agrococcus baldri</name>
    <dbReference type="NCBI Taxonomy" id="153730"/>
    <lineage>
        <taxon>Bacteria</taxon>
        <taxon>Bacillati</taxon>
        <taxon>Actinomycetota</taxon>
        <taxon>Actinomycetes</taxon>
        <taxon>Micrococcales</taxon>
        <taxon>Microbacteriaceae</taxon>
        <taxon>Agrococcus</taxon>
    </lineage>
</organism>
<evidence type="ECO:0000313" key="2">
    <source>
        <dbReference type="Proteomes" id="UP000198506"/>
    </source>
</evidence>
<reference evidence="1 2" key="1">
    <citation type="submission" date="2016-10" db="EMBL/GenBank/DDBJ databases">
        <authorList>
            <person name="Varghese N."/>
            <person name="Submissions S."/>
        </authorList>
    </citation>
    <scope>NUCLEOTIDE SEQUENCE [LARGE SCALE GENOMIC DNA]</scope>
    <source>
        <strain evidence="1 2">IAM 15147</strain>
    </source>
</reference>
<comment type="caution">
    <text evidence="1">The sequence shown here is derived from an EMBL/GenBank/DDBJ whole genome shotgun (WGS) entry which is preliminary data.</text>
</comment>
<keyword evidence="2" id="KW-1185">Reference proteome</keyword>
<dbReference type="AlphaFoldDB" id="A0AA94KYB0"/>
<gene>
    <name evidence="1" type="ORF">SAMN04487783_0037</name>
</gene>
<name>A0AA94KYB0_9MICO</name>
<accession>A0AA94KYB0</accession>
<evidence type="ECO:0000313" key="1">
    <source>
        <dbReference type="EMBL" id="SFR96972.1"/>
    </source>
</evidence>
<dbReference type="EMBL" id="FOZN01000001">
    <property type="protein sequence ID" value="SFR96972.1"/>
    <property type="molecule type" value="Genomic_DNA"/>
</dbReference>
<protein>
    <submittedName>
        <fullName evidence="1">Uncharacterized protein</fullName>
    </submittedName>
</protein>